<organism evidence="9">
    <name type="scientific">Streptomyces tabacisoli</name>
    <dbReference type="NCBI Taxonomy" id="3156398"/>
    <lineage>
        <taxon>Bacteria</taxon>
        <taxon>Bacillati</taxon>
        <taxon>Actinomycetota</taxon>
        <taxon>Actinomycetes</taxon>
        <taxon>Kitasatosporales</taxon>
        <taxon>Streptomycetaceae</taxon>
        <taxon>Streptomyces</taxon>
    </lineage>
</organism>
<keyword evidence="3 7" id="KW-0812">Transmembrane</keyword>
<reference evidence="9" key="1">
    <citation type="submission" date="2024-06" db="EMBL/GenBank/DDBJ databases">
        <title>Streptomyces sp. strain HUAS MG91 genome sequences.</title>
        <authorList>
            <person name="Mo P."/>
        </authorList>
    </citation>
    <scope>NUCLEOTIDE SEQUENCE</scope>
    <source>
        <strain evidence="9">HUAS MG91</strain>
    </source>
</reference>
<comment type="similarity">
    <text evidence="6">Belongs to the YccS/YhfK family.</text>
</comment>
<feature type="transmembrane region" description="Helical" evidence="7">
    <location>
        <begin position="155"/>
        <end position="179"/>
    </location>
</feature>
<feature type="transmembrane region" description="Helical" evidence="7">
    <location>
        <begin position="373"/>
        <end position="400"/>
    </location>
</feature>
<dbReference type="PANTHER" id="PTHR30509">
    <property type="entry name" value="P-HYDROXYBENZOIC ACID EFFLUX PUMP SUBUNIT-RELATED"/>
    <property type="match status" value="1"/>
</dbReference>
<feature type="transmembrane region" description="Helical" evidence="7">
    <location>
        <begin position="85"/>
        <end position="118"/>
    </location>
</feature>
<evidence type="ECO:0000256" key="7">
    <source>
        <dbReference type="SAM" id="Phobius"/>
    </source>
</evidence>
<name>A0AAU8IQ62_9ACTN</name>
<dbReference type="Pfam" id="PF13515">
    <property type="entry name" value="FUSC_2"/>
    <property type="match status" value="1"/>
</dbReference>
<feature type="transmembrane region" description="Helical" evidence="7">
    <location>
        <begin position="30"/>
        <end position="50"/>
    </location>
</feature>
<feature type="domain" description="Integral membrane bound transporter" evidence="8">
    <location>
        <begin position="331"/>
        <end position="455"/>
    </location>
</feature>
<feature type="transmembrane region" description="Helical" evidence="7">
    <location>
        <begin position="443"/>
        <end position="461"/>
    </location>
</feature>
<evidence type="ECO:0000256" key="1">
    <source>
        <dbReference type="ARBA" id="ARBA00004651"/>
    </source>
</evidence>
<evidence type="ECO:0000256" key="6">
    <source>
        <dbReference type="ARBA" id="ARBA00043993"/>
    </source>
</evidence>
<dbReference type="RefSeq" id="WP_353941878.1">
    <property type="nucleotide sequence ID" value="NZ_CP159534.1"/>
</dbReference>
<accession>A0AAU8IQ62</accession>
<keyword evidence="5 7" id="KW-0472">Membrane</keyword>
<evidence type="ECO:0000256" key="3">
    <source>
        <dbReference type="ARBA" id="ARBA00022692"/>
    </source>
</evidence>
<dbReference type="AlphaFoldDB" id="A0AAU8IQ62"/>
<dbReference type="PANTHER" id="PTHR30509:SF9">
    <property type="entry name" value="MULTIDRUG RESISTANCE PROTEIN MDTO"/>
    <property type="match status" value="1"/>
</dbReference>
<feature type="transmembrane region" description="Helical" evidence="7">
    <location>
        <begin position="412"/>
        <end position="431"/>
    </location>
</feature>
<gene>
    <name evidence="9" type="ORF">ABII15_09695</name>
</gene>
<evidence type="ECO:0000313" key="9">
    <source>
        <dbReference type="EMBL" id="XCJ70226.1"/>
    </source>
</evidence>
<dbReference type="EMBL" id="CP159534">
    <property type="protein sequence ID" value="XCJ70226.1"/>
    <property type="molecule type" value="Genomic_DNA"/>
</dbReference>
<proteinExistence type="inferred from homology"/>
<sequence length="566" mass="59174">MSNAASATRQPPVRRLPLTGVLRINRPSDIWFKPATSVAVAAALVLVPLLVAGRSELAMYAMAGGFCALYGHQLPYSARVRATAWVVVGMTAGMAVALVCASLVDSVAALIAIAAVLAGVQKAVCDATRIGPPGHVIPVFVVSGTLFAPQELHEVPFHVLLTFGAGIVGACVALAPALVRREGPERRATARALEASAACLAADDAARRARARHAAAAAVQGAWQSLLAAGERTPARRTLEHLVLHAEAALAGTPRAGDSDQLLGWARQVRGRGALPEVELPEGGGDELLGIDAERAGRRAQGRKRLVSLLLRPGSAVLPIAARCAVGCAAAGYVSLALGVGHPYWAIVSAAAIYQANVTLTWHRVLQRLLGNVLGVLVFLALVPLARTSVVVLAVLCVVLSFCNEMLISRNYWLGSVSVTPMALLIIEFAHVGPVSELVTDRVLDTLAGVVVGLAAAILITNRRIGGRMEQALAATERATAGADSALAVPAGSAADLAVARRRLTTSLVELRDAADTAAGEWWQRALPEEQLMRTEQRAHRTLAATVRRQGLVRDEPLVGAGEQRA</sequence>
<evidence type="ECO:0000256" key="4">
    <source>
        <dbReference type="ARBA" id="ARBA00022989"/>
    </source>
</evidence>
<evidence type="ECO:0000259" key="8">
    <source>
        <dbReference type="Pfam" id="PF13515"/>
    </source>
</evidence>
<dbReference type="InterPro" id="IPR049453">
    <property type="entry name" value="Memb_transporter_dom"/>
</dbReference>
<evidence type="ECO:0000256" key="5">
    <source>
        <dbReference type="ARBA" id="ARBA00023136"/>
    </source>
</evidence>
<keyword evidence="2" id="KW-1003">Cell membrane</keyword>
<evidence type="ECO:0000256" key="2">
    <source>
        <dbReference type="ARBA" id="ARBA00022475"/>
    </source>
</evidence>
<protein>
    <submittedName>
        <fullName evidence="9">FUSC family protein</fullName>
    </submittedName>
</protein>
<keyword evidence="4 7" id="KW-1133">Transmembrane helix</keyword>
<dbReference type="KEGG" id="stac:ABII15_09695"/>
<dbReference type="GO" id="GO:0005886">
    <property type="term" value="C:plasma membrane"/>
    <property type="evidence" value="ECO:0007669"/>
    <property type="project" value="UniProtKB-SubCell"/>
</dbReference>
<comment type="subcellular location">
    <subcellularLocation>
        <location evidence="1">Cell membrane</location>
        <topology evidence="1">Multi-pass membrane protein</topology>
    </subcellularLocation>
</comment>
<feature type="transmembrane region" description="Helical" evidence="7">
    <location>
        <begin position="57"/>
        <end position="73"/>
    </location>
</feature>